<evidence type="ECO:0000313" key="3">
    <source>
        <dbReference type="WBParaSite" id="nRc.2.0.1.t34483-RA"/>
    </source>
</evidence>
<reference evidence="3" key="1">
    <citation type="submission" date="2022-11" db="UniProtKB">
        <authorList>
            <consortium name="WormBaseParasite"/>
        </authorList>
    </citation>
    <scope>IDENTIFICATION</scope>
</reference>
<dbReference type="PANTHER" id="PTHR23034:SF2">
    <property type="entry name" value="GLUTAMATE-RICH PROTEIN 3"/>
    <property type="match status" value="1"/>
</dbReference>
<proteinExistence type="predicted"/>
<evidence type="ECO:0000259" key="1">
    <source>
        <dbReference type="Pfam" id="PF15257"/>
    </source>
</evidence>
<dbReference type="WBParaSite" id="nRc.2.0.1.t34483-RA">
    <property type="protein sequence ID" value="nRc.2.0.1.t34483-RA"/>
    <property type="gene ID" value="nRc.2.0.1.g34483"/>
</dbReference>
<keyword evidence="2" id="KW-1185">Reference proteome</keyword>
<sequence length="258" mass="28621">LAIGSSNATSFVSAEDSTIVVVTIPSSFSIEDLTTACLPALELGRPLNQDDESAPGTFLLAVKEAAACVSAVPVLPALSFLCVYHIFVVKDTEFFNAFLPQSRLKTPATYERPESGPLGYVPLQDKYLKRYFSSPIVAQHLRKIGLIKGREMCQCYIMYVKHSKGNVDQMKMTIQQQQHSGGNMLTVFRDMIYPNEKITFGSYRRIGQIFAIVISIDDQVLLRLNTCCESRYKPGGRLGGKSSPIKWLGTKYAVPCYK</sequence>
<organism evidence="2 3">
    <name type="scientific">Romanomermis culicivorax</name>
    <name type="common">Nematode worm</name>
    <dbReference type="NCBI Taxonomy" id="13658"/>
    <lineage>
        <taxon>Eukaryota</taxon>
        <taxon>Metazoa</taxon>
        <taxon>Ecdysozoa</taxon>
        <taxon>Nematoda</taxon>
        <taxon>Enoplea</taxon>
        <taxon>Dorylaimia</taxon>
        <taxon>Mermithida</taxon>
        <taxon>Mermithoidea</taxon>
        <taxon>Mermithidae</taxon>
        <taxon>Romanomermis</taxon>
    </lineage>
</organism>
<dbReference type="InterPro" id="IPR048257">
    <property type="entry name" value="DUF4590"/>
</dbReference>
<accession>A0A915K801</accession>
<protein>
    <recommendedName>
        <fullName evidence="1">DUF4590 domain-containing protein</fullName>
    </recommendedName>
</protein>
<evidence type="ECO:0000313" key="2">
    <source>
        <dbReference type="Proteomes" id="UP000887565"/>
    </source>
</evidence>
<feature type="domain" description="DUF4590" evidence="1">
    <location>
        <begin position="175"/>
        <end position="258"/>
    </location>
</feature>
<name>A0A915K801_ROMCU</name>
<dbReference type="AlphaFoldDB" id="A0A915K801"/>
<dbReference type="InterPro" id="IPR027962">
    <property type="entry name" value="ERICH3"/>
</dbReference>
<dbReference type="Pfam" id="PF15257">
    <property type="entry name" value="DUF4590"/>
    <property type="match status" value="1"/>
</dbReference>
<dbReference type="Proteomes" id="UP000887565">
    <property type="component" value="Unplaced"/>
</dbReference>
<dbReference type="PANTHER" id="PTHR23034">
    <property type="entry name" value="GLUTAMATE-RICH PROTEIN 3"/>
    <property type="match status" value="1"/>
</dbReference>